<evidence type="ECO:0000313" key="2">
    <source>
        <dbReference type="WBParaSite" id="ACAC_0000599801-mRNA-1"/>
    </source>
</evidence>
<dbReference type="WBParaSite" id="ACAC_0000599801-mRNA-1">
    <property type="protein sequence ID" value="ACAC_0000599801-mRNA-1"/>
    <property type="gene ID" value="ACAC_0000599801"/>
</dbReference>
<evidence type="ECO:0000313" key="1">
    <source>
        <dbReference type="Proteomes" id="UP000035642"/>
    </source>
</evidence>
<protein>
    <submittedName>
        <fullName evidence="2">G protein-coupled receptor</fullName>
    </submittedName>
</protein>
<proteinExistence type="predicted"/>
<sequence>MLSSAIAYPVMLFFLKFKCKSSRNSKEEIRLTSQAALSVGVEVMFFALWELPLPTGVLDIVIASVSNPLYYNAFTLPYFVMNKSIHKQISRIFLHRNNDNMHAALAGGHHPNKRCHGVLAAATAPSRIL</sequence>
<reference evidence="2" key="2">
    <citation type="submission" date="2017-02" db="UniProtKB">
        <authorList>
            <consortium name="WormBaseParasite"/>
        </authorList>
    </citation>
    <scope>IDENTIFICATION</scope>
</reference>
<name>A0A0K0D7F3_ANGCA</name>
<organism evidence="1 2">
    <name type="scientific">Angiostrongylus cantonensis</name>
    <name type="common">Rat lungworm</name>
    <dbReference type="NCBI Taxonomy" id="6313"/>
    <lineage>
        <taxon>Eukaryota</taxon>
        <taxon>Metazoa</taxon>
        <taxon>Ecdysozoa</taxon>
        <taxon>Nematoda</taxon>
        <taxon>Chromadorea</taxon>
        <taxon>Rhabditida</taxon>
        <taxon>Rhabditina</taxon>
        <taxon>Rhabditomorpha</taxon>
        <taxon>Strongyloidea</taxon>
        <taxon>Metastrongylidae</taxon>
        <taxon>Angiostrongylus</taxon>
    </lineage>
</organism>
<dbReference type="Proteomes" id="UP000035642">
    <property type="component" value="Unassembled WGS sequence"/>
</dbReference>
<reference evidence="1" key="1">
    <citation type="submission" date="2012-09" db="EMBL/GenBank/DDBJ databases">
        <authorList>
            <person name="Martin A.A."/>
        </authorList>
    </citation>
    <scope>NUCLEOTIDE SEQUENCE</scope>
</reference>
<accession>A0A0K0D7F3</accession>
<keyword evidence="1" id="KW-1185">Reference proteome</keyword>
<dbReference type="AlphaFoldDB" id="A0A0K0D7F3"/>